<feature type="domain" description="Integrase catalytic" evidence="1">
    <location>
        <begin position="170"/>
        <end position="360"/>
    </location>
</feature>
<reference evidence="3" key="1">
    <citation type="submission" date="2025-08" db="UniProtKB">
        <authorList>
            <consortium name="RefSeq"/>
        </authorList>
    </citation>
    <scope>IDENTIFICATION</scope>
    <source>
        <tissue evidence="3">Whole body pupa</tissue>
    </source>
</reference>
<evidence type="ECO:0000313" key="2">
    <source>
        <dbReference type="Proteomes" id="UP000092443"/>
    </source>
</evidence>
<dbReference type="Pfam" id="PF18701">
    <property type="entry name" value="DUF5641"/>
    <property type="match status" value="1"/>
</dbReference>
<dbReference type="InterPro" id="IPR040676">
    <property type="entry name" value="DUF5641"/>
</dbReference>
<dbReference type="GeneID" id="119642065"/>
<protein>
    <submittedName>
        <fullName evidence="3">Uncharacterized protein LOC119642065</fullName>
    </submittedName>
</protein>
<dbReference type="InterPro" id="IPR036397">
    <property type="entry name" value="RNaseH_sf"/>
</dbReference>
<dbReference type="InterPro" id="IPR012337">
    <property type="entry name" value="RNaseH-like_sf"/>
</dbReference>
<dbReference type="PROSITE" id="PS50994">
    <property type="entry name" value="INTEGRASE"/>
    <property type="match status" value="1"/>
</dbReference>
<dbReference type="Gene3D" id="3.30.420.10">
    <property type="entry name" value="Ribonuclease H-like superfamily/Ribonuclease H"/>
    <property type="match status" value="1"/>
</dbReference>
<dbReference type="SUPFAM" id="SSF53098">
    <property type="entry name" value="Ribonuclease H-like"/>
    <property type="match status" value="1"/>
</dbReference>
<dbReference type="InterPro" id="IPR001584">
    <property type="entry name" value="Integrase_cat-core"/>
</dbReference>
<sequence length="490" mass="56315">MILTTTILQQHDLIISIKFRNDYVRLLNTVAYLLRFIYNCEFKAKRKYGSLDATELDASRLKIIKYIEIISFHAAIAAVQKGSNLNGKSHKHSLSPFLRVGGRLRNSRYSHKINHHVGPQTLLSIIRQFYWPIHGKVICRSIRRSCVLCFWTNPTKQNHLMGDLPDLRVQESRPFNVVGVDFCGPFEIYYGKRGIVSTKGYISVFICFCTKAIHLELVEDLAAQPFLAALRRFIGRRGLCSTIYSDNATNFIDAKKELHELYKMFKSTDIILNECASRGIIWKTIPPRSPHFGGLWEAAVKSTKFHLKRILHDAKFNFFEFNTPLIQIEAVLNSIPITTAPESPNDEPALTPGHFIIGSALKTILDPDLRDVNNVSHLRCYQRLQYYLQQFWDRWSNDYLQTLQNRTKWTKGRMSLAVGDDFVVEKDNLPPQKWRLGRDTEIHSGNDGVVRIITVKTSSSEIPRTSTKVRRLPIERTESIQGGRHVQTKS</sequence>
<accession>A0A9C5ZJ88</accession>
<dbReference type="GO" id="GO:0003676">
    <property type="term" value="F:nucleic acid binding"/>
    <property type="evidence" value="ECO:0007669"/>
    <property type="project" value="InterPro"/>
</dbReference>
<dbReference type="GO" id="GO:0015074">
    <property type="term" value="P:DNA integration"/>
    <property type="evidence" value="ECO:0007669"/>
    <property type="project" value="InterPro"/>
</dbReference>
<organism evidence="2 3">
    <name type="scientific">Glossina fuscipes</name>
    <dbReference type="NCBI Taxonomy" id="7396"/>
    <lineage>
        <taxon>Eukaryota</taxon>
        <taxon>Metazoa</taxon>
        <taxon>Ecdysozoa</taxon>
        <taxon>Arthropoda</taxon>
        <taxon>Hexapoda</taxon>
        <taxon>Insecta</taxon>
        <taxon>Pterygota</taxon>
        <taxon>Neoptera</taxon>
        <taxon>Endopterygota</taxon>
        <taxon>Diptera</taxon>
        <taxon>Brachycera</taxon>
        <taxon>Muscomorpha</taxon>
        <taxon>Hippoboscoidea</taxon>
        <taxon>Glossinidae</taxon>
        <taxon>Glossina</taxon>
    </lineage>
</organism>
<dbReference type="RefSeq" id="XP_037896965.1">
    <property type="nucleotide sequence ID" value="XM_038041037.1"/>
</dbReference>
<dbReference type="PANTHER" id="PTHR47331">
    <property type="entry name" value="PHD-TYPE DOMAIN-CONTAINING PROTEIN"/>
    <property type="match status" value="1"/>
</dbReference>
<evidence type="ECO:0000313" key="3">
    <source>
        <dbReference type="RefSeq" id="XP_037896965.1"/>
    </source>
</evidence>
<keyword evidence="2" id="KW-1185">Reference proteome</keyword>
<gene>
    <name evidence="3" type="primary">LOC119642065</name>
</gene>
<dbReference type="AlphaFoldDB" id="A0A9C5ZJ88"/>
<proteinExistence type="predicted"/>
<dbReference type="Proteomes" id="UP000092443">
    <property type="component" value="Unplaced"/>
</dbReference>
<evidence type="ECO:0000259" key="1">
    <source>
        <dbReference type="PROSITE" id="PS50994"/>
    </source>
</evidence>
<name>A0A9C5ZJ88_9MUSC</name>
<dbReference type="KEGG" id="gfs:119642065"/>